<reference evidence="3 4" key="1">
    <citation type="submission" date="2014-04" db="EMBL/GenBank/DDBJ databases">
        <authorList>
            <consortium name="DOE Joint Genome Institute"/>
            <person name="Kuo A."/>
            <person name="Martino E."/>
            <person name="Perotto S."/>
            <person name="Kohler A."/>
            <person name="Nagy L.G."/>
            <person name="Floudas D."/>
            <person name="Copeland A."/>
            <person name="Barry K.W."/>
            <person name="Cichocki N."/>
            <person name="Veneault-Fourrey C."/>
            <person name="LaButti K."/>
            <person name="Lindquist E.A."/>
            <person name="Lipzen A."/>
            <person name="Lundell T."/>
            <person name="Morin E."/>
            <person name="Murat C."/>
            <person name="Sun H."/>
            <person name="Tunlid A."/>
            <person name="Henrissat B."/>
            <person name="Grigoriev I.V."/>
            <person name="Hibbett D.S."/>
            <person name="Martin F."/>
            <person name="Nordberg H.P."/>
            <person name="Cantor M.N."/>
            <person name="Hua S.X."/>
        </authorList>
    </citation>
    <scope>NUCLEOTIDE SEQUENCE [LARGE SCALE GENOMIC DNA]</scope>
    <source>
        <strain evidence="3 4">Zn</strain>
    </source>
</reference>
<feature type="region of interest" description="Disordered" evidence="1">
    <location>
        <begin position="243"/>
        <end position="279"/>
    </location>
</feature>
<dbReference type="AlphaFoldDB" id="A0A0C3C7Z6"/>
<dbReference type="HOGENOM" id="CLU_883345_0_0_1"/>
<accession>A0A0C3C7Z6</accession>
<feature type="region of interest" description="Disordered" evidence="1">
    <location>
        <begin position="149"/>
        <end position="172"/>
    </location>
</feature>
<reference evidence="4" key="2">
    <citation type="submission" date="2015-01" db="EMBL/GenBank/DDBJ databases">
        <title>Evolutionary Origins and Diversification of the Mycorrhizal Mutualists.</title>
        <authorList>
            <consortium name="DOE Joint Genome Institute"/>
            <consortium name="Mycorrhizal Genomics Consortium"/>
            <person name="Kohler A."/>
            <person name="Kuo A."/>
            <person name="Nagy L.G."/>
            <person name="Floudas D."/>
            <person name="Copeland A."/>
            <person name="Barry K.W."/>
            <person name="Cichocki N."/>
            <person name="Veneault-Fourrey C."/>
            <person name="LaButti K."/>
            <person name="Lindquist E.A."/>
            <person name="Lipzen A."/>
            <person name="Lundell T."/>
            <person name="Morin E."/>
            <person name="Murat C."/>
            <person name="Riley R."/>
            <person name="Ohm R."/>
            <person name="Sun H."/>
            <person name="Tunlid A."/>
            <person name="Henrissat B."/>
            <person name="Grigoriev I.V."/>
            <person name="Hibbett D.S."/>
            <person name="Martin F."/>
        </authorList>
    </citation>
    <scope>NUCLEOTIDE SEQUENCE [LARGE SCALE GENOMIC DNA]</scope>
    <source>
        <strain evidence="4">Zn</strain>
    </source>
</reference>
<evidence type="ECO:0000256" key="1">
    <source>
        <dbReference type="SAM" id="MobiDB-lite"/>
    </source>
</evidence>
<feature type="domain" description="DUF7593" evidence="2">
    <location>
        <begin position="2"/>
        <end position="130"/>
    </location>
</feature>
<evidence type="ECO:0000259" key="2">
    <source>
        <dbReference type="Pfam" id="PF24513"/>
    </source>
</evidence>
<dbReference type="EMBL" id="KN832888">
    <property type="protein sequence ID" value="KIM95033.1"/>
    <property type="molecule type" value="Genomic_DNA"/>
</dbReference>
<dbReference type="InterPro" id="IPR056015">
    <property type="entry name" value="DUF7593"/>
</dbReference>
<gene>
    <name evidence="3" type="ORF">OIDMADRAFT_21280</name>
</gene>
<protein>
    <recommendedName>
        <fullName evidence="2">DUF7593 domain-containing protein</fullName>
    </recommendedName>
</protein>
<keyword evidence="4" id="KW-1185">Reference proteome</keyword>
<proteinExistence type="predicted"/>
<dbReference type="Pfam" id="PF24513">
    <property type="entry name" value="DUF7593"/>
    <property type="match status" value="1"/>
</dbReference>
<name>A0A0C3C7Z6_OIDMZ</name>
<dbReference type="InParanoid" id="A0A0C3C7Z6"/>
<organism evidence="3 4">
    <name type="scientific">Oidiodendron maius (strain Zn)</name>
    <dbReference type="NCBI Taxonomy" id="913774"/>
    <lineage>
        <taxon>Eukaryota</taxon>
        <taxon>Fungi</taxon>
        <taxon>Dikarya</taxon>
        <taxon>Ascomycota</taxon>
        <taxon>Pezizomycotina</taxon>
        <taxon>Leotiomycetes</taxon>
        <taxon>Leotiomycetes incertae sedis</taxon>
        <taxon>Myxotrichaceae</taxon>
        <taxon>Oidiodendron</taxon>
    </lineage>
</organism>
<sequence length="279" mass="31871">MLFRIIEGFRFDTIKPEATGHPNGREQWMLNTHAAILLGEKDIQLSRYTAWERISLSPSMKQALWRIQNGLYSMYDPSLTYLRRQLPEQLPDNGQQAWKVIEASKALFLSLDLFFVKVSEFMFVVPNFPHLRNLEMIVKYRELLVDPSQSTRGKWREDPDTDPNQKFAPQPNHFVNGDFIKQREAPHTKTSATSFGERKVPRRGLLQVFPGEPDYYNLAREQRLYHLLPEQCPGNADLNGASVHINGITPPDSDKSKSINGASPPRGSLLEPNGVADEL</sequence>
<evidence type="ECO:0000313" key="4">
    <source>
        <dbReference type="Proteomes" id="UP000054321"/>
    </source>
</evidence>
<evidence type="ECO:0000313" key="3">
    <source>
        <dbReference type="EMBL" id="KIM95033.1"/>
    </source>
</evidence>
<dbReference type="Proteomes" id="UP000054321">
    <property type="component" value="Unassembled WGS sequence"/>
</dbReference>
<dbReference type="OrthoDB" id="194358at2759"/>